<accession>A0A563E8F1</accession>
<sequence length="79" mass="8636">MSYADLLPNGLTGRLTIATRGEDGPGEAEFRIRGGTETYIAHSMRPLVKGQEIVCVEVLGPRTVLVEPWGELLDSLLRL</sequence>
<organism evidence="1 2">
    <name type="scientific">Leekyejoonella antrihumi</name>
    <dbReference type="NCBI Taxonomy" id="1660198"/>
    <lineage>
        <taxon>Bacteria</taxon>
        <taxon>Bacillati</taxon>
        <taxon>Actinomycetota</taxon>
        <taxon>Actinomycetes</taxon>
        <taxon>Micrococcales</taxon>
        <taxon>Dermacoccaceae</taxon>
        <taxon>Leekyejoonella</taxon>
    </lineage>
</organism>
<dbReference type="Proteomes" id="UP000320244">
    <property type="component" value="Unassembled WGS sequence"/>
</dbReference>
<protein>
    <submittedName>
        <fullName evidence="1">Uncharacterized protein</fullName>
    </submittedName>
</protein>
<gene>
    <name evidence="1" type="ORF">FGL98_02025</name>
</gene>
<dbReference type="OrthoDB" id="4559810at2"/>
<proteinExistence type="predicted"/>
<keyword evidence="2" id="KW-1185">Reference proteome</keyword>
<evidence type="ECO:0000313" key="2">
    <source>
        <dbReference type="Proteomes" id="UP000320244"/>
    </source>
</evidence>
<name>A0A563E8F1_9MICO</name>
<evidence type="ECO:0000313" key="1">
    <source>
        <dbReference type="EMBL" id="TWP38589.1"/>
    </source>
</evidence>
<dbReference type="RefSeq" id="WP_146314992.1">
    <property type="nucleotide sequence ID" value="NZ_VCQV01000002.1"/>
</dbReference>
<reference evidence="1 2" key="2">
    <citation type="submission" date="2019-08" db="EMBL/GenBank/DDBJ databases">
        <title>Jejuicoccus antrihumi gen. nov., sp. nov., a new member of the family Dermacoccaceae isolated from a cave.</title>
        <authorList>
            <person name="Schumann P."/>
            <person name="Kim I.S."/>
        </authorList>
    </citation>
    <scope>NUCLEOTIDE SEQUENCE [LARGE SCALE GENOMIC DNA]</scope>
    <source>
        <strain evidence="1 2">C5-26</strain>
    </source>
</reference>
<dbReference type="AlphaFoldDB" id="A0A563E8F1"/>
<dbReference type="EMBL" id="VCQV01000002">
    <property type="protein sequence ID" value="TWP38589.1"/>
    <property type="molecule type" value="Genomic_DNA"/>
</dbReference>
<reference evidence="1 2" key="1">
    <citation type="submission" date="2019-05" db="EMBL/GenBank/DDBJ databases">
        <authorList>
            <person name="Lee S.D."/>
        </authorList>
    </citation>
    <scope>NUCLEOTIDE SEQUENCE [LARGE SCALE GENOMIC DNA]</scope>
    <source>
        <strain evidence="1 2">C5-26</strain>
    </source>
</reference>
<comment type="caution">
    <text evidence="1">The sequence shown here is derived from an EMBL/GenBank/DDBJ whole genome shotgun (WGS) entry which is preliminary data.</text>
</comment>